<dbReference type="EMBL" id="JABFUD020000011">
    <property type="protein sequence ID" value="KAI5073792.1"/>
    <property type="molecule type" value="Genomic_DNA"/>
</dbReference>
<dbReference type="Pfam" id="PF20431">
    <property type="entry name" value="E_motif"/>
    <property type="match status" value="1"/>
</dbReference>
<evidence type="ECO:0000313" key="1">
    <source>
        <dbReference type="EMBL" id="KAI5073792.1"/>
    </source>
</evidence>
<proteinExistence type="predicted"/>
<feature type="non-terminal residue" evidence="1">
    <location>
        <position position="83"/>
    </location>
</feature>
<gene>
    <name evidence="1" type="ORF">GOP47_0011805</name>
</gene>
<protein>
    <submittedName>
        <fullName evidence="1">Uncharacterized protein</fullName>
    </submittedName>
</protein>
<dbReference type="OrthoDB" id="185373at2759"/>
<comment type="caution">
    <text evidence="1">The sequence shown here is derived from an EMBL/GenBank/DDBJ whole genome shotgun (WGS) entry which is preliminary data.</text>
</comment>
<evidence type="ECO:0000313" key="2">
    <source>
        <dbReference type="Proteomes" id="UP000886520"/>
    </source>
</evidence>
<organism evidence="1 2">
    <name type="scientific">Adiantum capillus-veneris</name>
    <name type="common">Maidenhair fern</name>
    <dbReference type="NCBI Taxonomy" id="13818"/>
    <lineage>
        <taxon>Eukaryota</taxon>
        <taxon>Viridiplantae</taxon>
        <taxon>Streptophyta</taxon>
        <taxon>Embryophyta</taxon>
        <taxon>Tracheophyta</taxon>
        <taxon>Polypodiopsida</taxon>
        <taxon>Polypodiidae</taxon>
        <taxon>Polypodiales</taxon>
        <taxon>Pteridineae</taxon>
        <taxon>Pteridaceae</taxon>
        <taxon>Vittarioideae</taxon>
        <taxon>Adiantum</taxon>
    </lineage>
</organism>
<accession>A0A9D4ZH42</accession>
<sequence>IDQGDAAGYILLSNTYSEAQMFDSVKEMVDLRKCSAAQKTPGKALIEVGRKSHEFIVGGKKNPLRDDVILKVNALNRLLKEDG</sequence>
<feature type="non-terminal residue" evidence="1">
    <location>
        <position position="1"/>
    </location>
</feature>
<dbReference type="Proteomes" id="UP000886520">
    <property type="component" value="Chromosome 11"/>
</dbReference>
<dbReference type="AlphaFoldDB" id="A0A9D4ZH42"/>
<name>A0A9D4ZH42_ADICA</name>
<dbReference type="InterPro" id="IPR046848">
    <property type="entry name" value="E_motif"/>
</dbReference>
<reference evidence="1" key="1">
    <citation type="submission" date="2021-01" db="EMBL/GenBank/DDBJ databases">
        <title>Adiantum capillus-veneris genome.</title>
        <authorList>
            <person name="Fang Y."/>
            <person name="Liao Q."/>
        </authorList>
    </citation>
    <scope>NUCLEOTIDE SEQUENCE</scope>
    <source>
        <strain evidence="1">H3</strain>
        <tissue evidence="1">Leaf</tissue>
    </source>
</reference>
<keyword evidence="2" id="KW-1185">Reference proteome</keyword>